<dbReference type="InterPro" id="IPR038765">
    <property type="entry name" value="Papain-like_cys_pep_sf"/>
</dbReference>
<feature type="region of interest" description="Disordered" evidence="5">
    <location>
        <begin position="12"/>
        <end position="75"/>
    </location>
</feature>
<feature type="domain" description="NlpC/P60" evidence="6">
    <location>
        <begin position="334"/>
        <end position="473"/>
    </location>
</feature>
<feature type="compositionally biased region" description="Pro residues" evidence="5">
    <location>
        <begin position="48"/>
        <end position="58"/>
    </location>
</feature>
<dbReference type="PROSITE" id="PS51935">
    <property type="entry name" value="NLPC_P60"/>
    <property type="match status" value="1"/>
</dbReference>
<dbReference type="GO" id="GO:0006508">
    <property type="term" value="P:proteolysis"/>
    <property type="evidence" value="ECO:0007669"/>
    <property type="project" value="UniProtKB-KW"/>
</dbReference>
<proteinExistence type="inferred from homology"/>
<feature type="compositionally biased region" description="Low complexity" evidence="5">
    <location>
        <begin position="232"/>
        <end position="246"/>
    </location>
</feature>
<dbReference type="PANTHER" id="PTHR47359">
    <property type="entry name" value="PEPTIDOGLYCAN DL-ENDOPEPTIDASE CWLO"/>
    <property type="match status" value="1"/>
</dbReference>
<evidence type="ECO:0000313" key="8">
    <source>
        <dbReference type="Proteomes" id="UP000291591"/>
    </source>
</evidence>
<evidence type="ECO:0000256" key="3">
    <source>
        <dbReference type="ARBA" id="ARBA00022801"/>
    </source>
</evidence>
<evidence type="ECO:0000259" key="6">
    <source>
        <dbReference type="PROSITE" id="PS51935"/>
    </source>
</evidence>
<dbReference type="InterPro" id="IPR051794">
    <property type="entry name" value="PG_Endopeptidase_C40"/>
</dbReference>
<dbReference type="EMBL" id="SHKL01000001">
    <property type="protein sequence ID" value="RZT86277.1"/>
    <property type="molecule type" value="Genomic_DNA"/>
</dbReference>
<gene>
    <name evidence="7" type="ORF">EV383_3169</name>
</gene>
<comment type="caution">
    <text evidence="7">The sequence shown here is derived from an EMBL/GenBank/DDBJ whole genome shotgun (WGS) entry which is preliminary data.</text>
</comment>
<dbReference type="Gene3D" id="3.90.1720.10">
    <property type="entry name" value="endopeptidase domain like (from Nostoc punctiforme)"/>
    <property type="match status" value="1"/>
</dbReference>
<feature type="compositionally biased region" description="Basic and acidic residues" evidence="5">
    <location>
        <begin position="215"/>
        <end position="231"/>
    </location>
</feature>
<evidence type="ECO:0000256" key="5">
    <source>
        <dbReference type="SAM" id="MobiDB-lite"/>
    </source>
</evidence>
<name>A0A4Q7UW96_PSEST</name>
<feature type="compositionally biased region" description="Basic and acidic residues" evidence="5">
    <location>
        <begin position="293"/>
        <end position="316"/>
    </location>
</feature>
<protein>
    <submittedName>
        <fullName evidence="7">Cell wall-associated NlpC family hydrolase</fullName>
    </submittedName>
</protein>
<dbReference type="InterPro" id="IPR000064">
    <property type="entry name" value="NLP_P60_dom"/>
</dbReference>
<organism evidence="7 8">
    <name type="scientific">Pseudonocardia sediminis</name>
    <dbReference type="NCBI Taxonomy" id="1397368"/>
    <lineage>
        <taxon>Bacteria</taxon>
        <taxon>Bacillati</taxon>
        <taxon>Actinomycetota</taxon>
        <taxon>Actinomycetes</taxon>
        <taxon>Pseudonocardiales</taxon>
        <taxon>Pseudonocardiaceae</taxon>
        <taxon>Pseudonocardia</taxon>
    </lineage>
</organism>
<keyword evidence="4" id="KW-0788">Thiol protease</keyword>
<feature type="compositionally biased region" description="Low complexity" evidence="5">
    <location>
        <begin position="13"/>
        <end position="29"/>
    </location>
</feature>
<comment type="similarity">
    <text evidence="1">Belongs to the peptidase C40 family.</text>
</comment>
<evidence type="ECO:0000256" key="4">
    <source>
        <dbReference type="ARBA" id="ARBA00022807"/>
    </source>
</evidence>
<feature type="compositionally biased region" description="Polar residues" evidence="5">
    <location>
        <begin position="257"/>
        <end position="273"/>
    </location>
</feature>
<keyword evidence="8" id="KW-1185">Reference proteome</keyword>
<dbReference type="RefSeq" id="WP_165438364.1">
    <property type="nucleotide sequence ID" value="NZ_SHKL01000001.1"/>
</dbReference>
<dbReference type="GO" id="GO:0008234">
    <property type="term" value="F:cysteine-type peptidase activity"/>
    <property type="evidence" value="ECO:0007669"/>
    <property type="project" value="UniProtKB-KW"/>
</dbReference>
<evidence type="ECO:0000256" key="2">
    <source>
        <dbReference type="ARBA" id="ARBA00022670"/>
    </source>
</evidence>
<sequence length="473" mass="49890">MLGLLTAVLVATPGVDPGPAAGRAAGSPAVERSTAPGTVAVSSSLLPEQPPPPVPPPNPDDEQLERSRGDVAARAAEVGRLTARLSELAAEADELQIQVASQRESANAARDTSDAAGAAAAEAADKATEARRRTEEAGAAIDDARTRLDEFVAGIYGHGLDLGPLGLLSRATDPQDLMDRARLTDALSQDQADALDALERARVAQANADSLARAAQEEADRRKQAADEARSAADQALVEAQAAADEQSQRLDAVNGETASVQQQLDAAQNSDATLRGQRQRFEQWQAAQAAAERARERAEQAAAEARNRARARQEESSSDSAAAPAPPPRRGGSDAIETVIDRAMAQIGIRYSWGGGNSRGPTKGIRDGGAGDAHRDYANEGFDCSGLMLYAFAGIGIDLPRYSGNQHKAGEQVPADQMRRGDMLAWAENGRTYHIALYLGDGKMLEAPYSGSEVKVSPVRYKNLMDTVTRMV</sequence>
<feature type="region of interest" description="Disordered" evidence="5">
    <location>
        <begin position="101"/>
        <end position="140"/>
    </location>
</feature>
<dbReference type="AlphaFoldDB" id="A0A4Q7UW96"/>
<feature type="region of interest" description="Disordered" evidence="5">
    <location>
        <begin position="209"/>
        <end position="335"/>
    </location>
</feature>
<feature type="compositionally biased region" description="Low complexity" evidence="5">
    <location>
        <begin position="283"/>
        <end position="292"/>
    </location>
</feature>
<dbReference type="SUPFAM" id="SSF54001">
    <property type="entry name" value="Cysteine proteinases"/>
    <property type="match status" value="1"/>
</dbReference>
<feature type="compositionally biased region" description="Basic and acidic residues" evidence="5">
    <location>
        <begin position="123"/>
        <end position="140"/>
    </location>
</feature>
<keyword evidence="3 7" id="KW-0378">Hydrolase</keyword>
<feature type="compositionally biased region" description="Low complexity" evidence="5">
    <location>
        <begin position="106"/>
        <end position="122"/>
    </location>
</feature>
<keyword evidence="2" id="KW-0645">Protease</keyword>
<dbReference type="Proteomes" id="UP000291591">
    <property type="component" value="Unassembled WGS sequence"/>
</dbReference>
<evidence type="ECO:0000256" key="1">
    <source>
        <dbReference type="ARBA" id="ARBA00007074"/>
    </source>
</evidence>
<accession>A0A4Q7UW96</accession>
<dbReference type="Pfam" id="PF00877">
    <property type="entry name" value="NLPC_P60"/>
    <property type="match status" value="1"/>
</dbReference>
<reference evidence="7 8" key="1">
    <citation type="submission" date="2019-02" db="EMBL/GenBank/DDBJ databases">
        <title>Sequencing the genomes of 1000 actinobacteria strains.</title>
        <authorList>
            <person name="Klenk H.-P."/>
        </authorList>
    </citation>
    <scope>NUCLEOTIDE SEQUENCE [LARGE SCALE GENOMIC DNA]</scope>
    <source>
        <strain evidence="7 8">DSM 45779</strain>
    </source>
</reference>
<dbReference type="PANTHER" id="PTHR47359:SF3">
    <property type="entry name" value="NLP_P60 DOMAIN-CONTAINING PROTEIN-RELATED"/>
    <property type="match status" value="1"/>
</dbReference>
<evidence type="ECO:0000313" key="7">
    <source>
        <dbReference type="EMBL" id="RZT86277.1"/>
    </source>
</evidence>